<dbReference type="EMBL" id="GGEC01057049">
    <property type="protein sequence ID" value="MBX37533.1"/>
    <property type="molecule type" value="Transcribed_RNA"/>
</dbReference>
<name>A0A2P2N505_RHIMU</name>
<organism evidence="1">
    <name type="scientific">Rhizophora mucronata</name>
    <name type="common">Asiatic mangrove</name>
    <dbReference type="NCBI Taxonomy" id="61149"/>
    <lineage>
        <taxon>Eukaryota</taxon>
        <taxon>Viridiplantae</taxon>
        <taxon>Streptophyta</taxon>
        <taxon>Embryophyta</taxon>
        <taxon>Tracheophyta</taxon>
        <taxon>Spermatophyta</taxon>
        <taxon>Magnoliopsida</taxon>
        <taxon>eudicotyledons</taxon>
        <taxon>Gunneridae</taxon>
        <taxon>Pentapetalae</taxon>
        <taxon>rosids</taxon>
        <taxon>fabids</taxon>
        <taxon>Malpighiales</taxon>
        <taxon>Rhizophoraceae</taxon>
        <taxon>Rhizophora</taxon>
    </lineage>
</organism>
<reference evidence="1" key="1">
    <citation type="submission" date="2018-02" db="EMBL/GenBank/DDBJ databases">
        <title>Rhizophora mucronata_Transcriptome.</title>
        <authorList>
            <person name="Meera S.P."/>
            <person name="Sreeshan A."/>
            <person name="Augustine A."/>
        </authorList>
    </citation>
    <scope>NUCLEOTIDE SEQUENCE</scope>
    <source>
        <tissue evidence="1">Leaf</tissue>
    </source>
</reference>
<accession>A0A2P2N505</accession>
<evidence type="ECO:0000313" key="1">
    <source>
        <dbReference type="EMBL" id="MBX37533.1"/>
    </source>
</evidence>
<sequence>MALIFIKRPMCKRGNVGFFNYCDSFGSLSICGLLTNLLVYLKSQ</sequence>
<dbReference type="AlphaFoldDB" id="A0A2P2N505"/>
<protein>
    <submittedName>
        <fullName evidence="1">Uncharacterized protein</fullName>
    </submittedName>
</protein>
<proteinExistence type="predicted"/>